<organism evidence="2 3">
    <name type="scientific">Intrasporangium chromatireducens Q5-1</name>
    <dbReference type="NCBI Taxonomy" id="584657"/>
    <lineage>
        <taxon>Bacteria</taxon>
        <taxon>Bacillati</taxon>
        <taxon>Actinomycetota</taxon>
        <taxon>Actinomycetes</taxon>
        <taxon>Micrococcales</taxon>
        <taxon>Intrasporangiaceae</taxon>
        <taxon>Intrasporangium</taxon>
    </lineage>
</organism>
<evidence type="ECO:0000313" key="3">
    <source>
        <dbReference type="Proteomes" id="UP000019494"/>
    </source>
</evidence>
<dbReference type="RefSeq" id="WP_034716395.1">
    <property type="nucleotide sequence ID" value="NZ_AWQS01000075.1"/>
</dbReference>
<protein>
    <submittedName>
        <fullName evidence="2">Uncharacterized protein</fullName>
    </submittedName>
</protein>
<evidence type="ECO:0000313" key="2">
    <source>
        <dbReference type="EMBL" id="EWT05945.1"/>
    </source>
</evidence>
<name>W9GIL9_9MICO</name>
<keyword evidence="1" id="KW-0812">Transmembrane</keyword>
<accession>W9GIL9</accession>
<keyword evidence="1" id="KW-0472">Membrane</keyword>
<keyword evidence="1" id="KW-1133">Transmembrane helix</keyword>
<keyword evidence="3" id="KW-1185">Reference proteome</keyword>
<gene>
    <name evidence="2" type="ORF">N864_01345</name>
</gene>
<dbReference type="Proteomes" id="UP000019494">
    <property type="component" value="Unassembled WGS sequence"/>
</dbReference>
<feature type="transmembrane region" description="Helical" evidence="1">
    <location>
        <begin position="44"/>
        <end position="62"/>
    </location>
</feature>
<comment type="caution">
    <text evidence="2">The sequence shown here is derived from an EMBL/GenBank/DDBJ whole genome shotgun (WGS) entry which is preliminary data.</text>
</comment>
<evidence type="ECO:0000256" key="1">
    <source>
        <dbReference type="SAM" id="Phobius"/>
    </source>
</evidence>
<sequence>MNRLSGIRELLRATRPWHRRVAWAAGVWLALVVFGALLGQDASVPQLAALIVALAMLVWYLVDHATSNAVTHWPVSDAYRSRSHRGQDFRVTNLAARLAGANERGEGRESLVDDLHGQLTALVRERLHAKHGLVLEEEPKWAQGVMPPELWDFILSVPDPDLYRPDKLDAVLQRIEKW</sequence>
<dbReference type="AlphaFoldDB" id="W9GIL9"/>
<feature type="transmembrane region" description="Helical" evidence="1">
    <location>
        <begin position="21"/>
        <end position="38"/>
    </location>
</feature>
<proteinExistence type="predicted"/>
<dbReference type="EMBL" id="AWQS01000075">
    <property type="protein sequence ID" value="EWT05945.1"/>
    <property type="molecule type" value="Genomic_DNA"/>
</dbReference>
<reference evidence="3" key="1">
    <citation type="submission" date="2013-08" db="EMBL/GenBank/DDBJ databases">
        <title>Intrasporangium oryzae NRRL B-24470.</title>
        <authorList>
            <person name="Liu H."/>
            <person name="Wang G."/>
        </authorList>
    </citation>
    <scope>NUCLEOTIDE SEQUENCE [LARGE SCALE GENOMIC DNA]</scope>
    <source>
        <strain evidence="3">Q5-1</strain>
    </source>
</reference>
<dbReference type="OrthoDB" id="4866975at2"/>